<keyword evidence="14" id="KW-1185">Reference proteome</keyword>
<protein>
    <recommendedName>
        <fullName evidence="3">FAD synthase</fullName>
        <ecNumber evidence="3">2.7.7.2</ecNumber>
    </recommendedName>
</protein>
<keyword evidence="6" id="KW-0808">Transferase</keyword>
<name>A0ABW4LRD7_9BACI</name>
<keyword evidence="10" id="KW-0067">ATP-binding</keyword>
<dbReference type="Gene3D" id="3.40.50.620">
    <property type="entry name" value="HUPs"/>
    <property type="match status" value="1"/>
</dbReference>
<keyword evidence="9" id="KW-0274">FAD</keyword>
<dbReference type="Pfam" id="PF06574">
    <property type="entry name" value="FAD_syn"/>
    <property type="match status" value="1"/>
</dbReference>
<dbReference type="PANTHER" id="PTHR22749:SF6">
    <property type="entry name" value="RIBOFLAVIN KINASE"/>
    <property type="match status" value="1"/>
</dbReference>
<keyword evidence="5" id="KW-0288">FMN</keyword>
<dbReference type="RefSeq" id="WP_377928631.1">
    <property type="nucleotide sequence ID" value="NZ_JBHUEM010000020.1"/>
</dbReference>
<dbReference type="EMBL" id="JBHUEM010000020">
    <property type="protein sequence ID" value="MFD1737421.1"/>
    <property type="molecule type" value="Genomic_DNA"/>
</dbReference>
<evidence type="ECO:0000313" key="13">
    <source>
        <dbReference type="EMBL" id="MFD1737421.1"/>
    </source>
</evidence>
<reference evidence="14" key="1">
    <citation type="journal article" date="2019" name="Int. J. Syst. Evol. Microbiol.">
        <title>The Global Catalogue of Microorganisms (GCM) 10K type strain sequencing project: providing services to taxonomists for standard genome sequencing and annotation.</title>
        <authorList>
            <consortium name="The Broad Institute Genomics Platform"/>
            <consortium name="The Broad Institute Genome Sequencing Center for Infectious Disease"/>
            <person name="Wu L."/>
            <person name="Ma J."/>
        </authorList>
    </citation>
    <scope>NUCLEOTIDE SEQUENCE [LARGE SCALE GENOMIC DNA]</scope>
    <source>
        <strain evidence="14">CCUG 49339</strain>
    </source>
</reference>
<keyword evidence="4" id="KW-0285">Flavoprotein</keyword>
<evidence type="ECO:0000256" key="3">
    <source>
        <dbReference type="ARBA" id="ARBA00012393"/>
    </source>
</evidence>
<comment type="caution">
    <text evidence="13">The sequence shown here is derived from an EMBL/GenBank/DDBJ whole genome shotgun (WGS) entry which is preliminary data.</text>
</comment>
<evidence type="ECO:0000256" key="10">
    <source>
        <dbReference type="ARBA" id="ARBA00022840"/>
    </source>
</evidence>
<dbReference type="InterPro" id="IPR014729">
    <property type="entry name" value="Rossmann-like_a/b/a_fold"/>
</dbReference>
<feature type="domain" description="FAD synthetase" evidence="12">
    <location>
        <begin position="11"/>
        <end position="155"/>
    </location>
</feature>
<accession>A0ABW4LRD7</accession>
<dbReference type="SUPFAM" id="SSF52374">
    <property type="entry name" value="Nucleotidylyl transferase"/>
    <property type="match status" value="1"/>
</dbReference>
<evidence type="ECO:0000256" key="2">
    <source>
        <dbReference type="ARBA" id="ARBA00010214"/>
    </source>
</evidence>
<dbReference type="EC" id="2.7.7.2" evidence="3"/>
<evidence type="ECO:0000256" key="4">
    <source>
        <dbReference type="ARBA" id="ARBA00022630"/>
    </source>
</evidence>
<proteinExistence type="inferred from homology"/>
<evidence type="ECO:0000256" key="6">
    <source>
        <dbReference type="ARBA" id="ARBA00022679"/>
    </source>
</evidence>
<evidence type="ECO:0000256" key="7">
    <source>
        <dbReference type="ARBA" id="ARBA00022695"/>
    </source>
</evidence>
<gene>
    <name evidence="13" type="ORF">ACFSCX_12735</name>
</gene>
<dbReference type="PANTHER" id="PTHR22749">
    <property type="entry name" value="RIBOFLAVIN KINASE/FMN ADENYLYLTRANSFERASE"/>
    <property type="match status" value="1"/>
</dbReference>
<comment type="pathway">
    <text evidence="1">Cofactor biosynthesis; FAD biosynthesis; FAD from FMN: step 1/1.</text>
</comment>
<dbReference type="InterPro" id="IPR023468">
    <property type="entry name" value="Riboflavin_kinase"/>
</dbReference>
<evidence type="ECO:0000256" key="8">
    <source>
        <dbReference type="ARBA" id="ARBA00022741"/>
    </source>
</evidence>
<keyword evidence="8" id="KW-0547">Nucleotide-binding</keyword>
<sequence>MESHFNTSLTLKNSIIAIGAFDGVHLGHQAVIKAIVERSKLLKVPAIVYTFDPPPRVYFHGVHHLTSIHEKLAKLEMLGVQHVIVDSFDKAYSNRSAYEFIDDLMKLNPMEILVGQDFRFGYGRYGDIQLLRQYFTVRIAESVCCSNGARISSTRIRALISKGDLQLSQSLLGWPIVK</sequence>
<evidence type="ECO:0000256" key="11">
    <source>
        <dbReference type="ARBA" id="ARBA00049494"/>
    </source>
</evidence>
<dbReference type="CDD" id="cd02064">
    <property type="entry name" value="FAD_synthetase_N"/>
    <property type="match status" value="1"/>
</dbReference>
<comment type="catalytic activity">
    <reaction evidence="11">
        <text>FMN + ATP + H(+) = FAD + diphosphate</text>
        <dbReference type="Rhea" id="RHEA:17237"/>
        <dbReference type="ChEBI" id="CHEBI:15378"/>
        <dbReference type="ChEBI" id="CHEBI:30616"/>
        <dbReference type="ChEBI" id="CHEBI:33019"/>
        <dbReference type="ChEBI" id="CHEBI:57692"/>
        <dbReference type="ChEBI" id="CHEBI:58210"/>
        <dbReference type="EC" id="2.7.7.2"/>
    </reaction>
</comment>
<evidence type="ECO:0000256" key="5">
    <source>
        <dbReference type="ARBA" id="ARBA00022643"/>
    </source>
</evidence>
<evidence type="ECO:0000256" key="9">
    <source>
        <dbReference type="ARBA" id="ARBA00022827"/>
    </source>
</evidence>
<organism evidence="13 14">
    <name type="scientific">Bacillus salitolerans</name>
    <dbReference type="NCBI Taxonomy" id="1437434"/>
    <lineage>
        <taxon>Bacteria</taxon>
        <taxon>Bacillati</taxon>
        <taxon>Bacillota</taxon>
        <taxon>Bacilli</taxon>
        <taxon>Bacillales</taxon>
        <taxon>Bacillaceae</taxon>
        <taxon>Bacillus</taxon>
    </lineage>
</organism>
<evidence type="ECO:0000259" key="12">
    <source>
        <dbReference type="Pfam" id="PF06574"/>
    </source>
</evidence>
<comment type="similarity">
    <text evidence="2">Belongs to the RibF family.</text>
</comment>
<evidence type="ECO:0000313" key="14">
    <source>
        <dbReference type="Proteomes" id="UP001597214"/>
    </source>
</evidence>
<evidence type="ECO:0000256" key="1">
    <source>
        <dbReference type="ARBA" id="ARBA00004726"/>
    </source>
</evidence>
<keyword evidence="7" id="KW-0548">Nucleotidyltransferase</keyword>
<dbReference type="Proteomes" id="UP001597214">
    <property type="component" value="Unassembled WGS sequence"/>
</dbReference>
<dbReference type="InterPro" id="IPR015864">
    <property type="entry name" value="FAD_synthase"/>
</dbReference>